<reference evidence="1" key="1">
    <citation type="submission" date="2013-07" db="EMBL/GenBank/DDBJ databases">
        <title>The genome of an arbuscular mycorrhizal fungus provides insights into the evolution of the oldest plant symbiosis.</title>
        <authorList>
            <consortium name="DOE Joint Genome Institute"/>
            <person name="Tisserant E."/>
            <person name="Malbreil M."/>
            <person name="Kuo A."/>
            <person name="Kohler A."/>
            <person name="Symeonidi A."/>
            <person name="Balestrini R."/>
            <person name="Charron P."/>
            <person name="Duensing N."/>
            <person name="Frei-dit-Frey N."/>
            <person name="Gianinazzi-Pearson V."/>
            <person name="Gilbert B."/>
            <person name="Handa Y."/>
            <person name="Hijri M."/>
            <person name="Kaul R."/>
            <person name="Kawaguchi M."/>
            <person name="Krajinski F."/>
            <person name="Lammers P."/>
            <person name="Lapierre D."/>
            <person name="Masclaux F.G."/>
            <person name="Murat C."/>
            <person name="Morin E."/>
            <person name="Ndikumana S."/>
            <person name="Pagni M."/>
            <person name="Petitpierre D."/>
            <person name="Requena N."/>
            <person name="Rosikiewicz P."/>
            <person name="Riley R."/>
            <person name="Saito K."/>
            <person name="San Clemente H."/>
            <person name="Shapiro H."/>
            <person name="van Tuinen D."/>
            <person name="Becard G."/>
            <person name="Bonfante P."/>
            <person name="Paszkowski U."/>
            <person name="Shachar-Hill Y."/>
            <person name="Young J.P."/>
            <person name="Sanders I.R."/>
            <person name="Henrissat B."/>
            <person name="Rensing S.A."/>
            <person name="Grigoriev I.V."/>
            <person name="Corradi N."/>
            <person name="Roux C."/>
            <person name="Martin F."/>
        </authorList>
    </citation>
    <scope>NUCLEOTIDE SEQUENCE</scope>
    <source>
        <strain evidence="1">DAOM 197198</strain>
    </source>
</reference>
<proteinExistence type="predicted"/>
<evidence type="ECO:0000313" key="1">
    <source>
        <dbReference type="EMBL" id="ESA10454.1"/>
    </source>
</evidence>
<gene>
    <name evidence="1" type="ORF">GLOINDRAFT_29436</name>
</gene>
<organism evidence="1">
    <name type="scientific">Rhizophagus irregularis (strain DAOM 181602 / DAOM 197198 / MUCL 43194)</name>
    <name type="common">Arbuscular mycorrhizal fungus</name>
    <name type="synonym">Glomus intraradices</name>
    <dbReference type="NCBI Taxonomy" id="747089"/>
    <lineage>
        <taxon>Eukaryota</taxon>
        <taxon>Fungi</taxon>
        <taxon>Fungi incertae sedis</taxon>
        <taxon>Mucoromycota</taxon>
        <taxon>Glomeromycotina</taxon>
        <taxon>Glomeromycetes</taxon>
        <taxon>Glomerales</taxon>
        <taxon>Glomeraceae</taxon>
        <taxon>Rhizophagus</taxon>
    </lineage>
</organism>
<accession>U9TQJ3</accession>
<dbReference type="AlphaFoldDB" id="U9TQJ3"/>
<dbReference type="EMBL" id="KI287093">
    <property type="protein sequence ID" value="ESA10454.1"/>
    <property type="molecule type" value="Genomic_DNA"/>
</dbReference>
<name>U9TQJ3_RHIID</name>
<dbReference type="HOGENOM" id="CLU_2905287_0_0_1"/>
<protein>
    <submittedName>
        <fullName evidence="1">Uncharacterized protein</fullName>
    </submittedName>
</protein>
<sequence>MLSVQSKKLMLVIEEKLLLDTQLVSRWVSLNVNFGERVLPFNKLLLTIRFFLFCSLAFSLAL</sequence>